<evidence type="ECO:0000313" key="6">
    <source>
        <dbReference type="Proteomes" id="UP000694383"/>
    </source>
</evidence>
<dbReference type="GO" id="GO:0008270">
    <property type="term" value="F:zinc ion binding"/>
    <property type="evidence" value="ECO:0007669"/>
    <property type="project" value="InterPro"/>
</dbReference>
<dbReference type="GO" id="GO:0002376">
    <property type="term" value="P:immune system process"/>
    <property type="evidence" value="ECO:0007669"/>
    <property type="project" value="UniProtKB-KW"/>
</dbReference>
<organism evidence="5 6">
    <name type="scientific">Oryzias sinensis</name>
    <name type="common">Chinese medaka</name>
    <dbReference type="NCBI Taxonomy" id="183150"/>
    <lineage>
        <taxon>Eukaryota</taxon>
        <taxon>Metazoa</taxon>
        <taxon>Chordata</taxon>
        <taxon>Craniata</taxon>
        <taxon>Vertebrata</taxon>
        <taxon>Euteleostomi</taxon>
        <taxon>Actinopterygii</taxon>
        <taxon>Neopterygii</taxon>
        <taxon>Teleostei</taxon>
        <taxon>Neoteleostei</taxon>
        <taxon>Acanthomorphata</taxon>
        <taxon>Ovalentaria</taxon>
        <taxon>Atherinomorphae</taxon>
        <taxon>Beloniformes</taxon>
        <taxon>Adrianichthyidae</taxon>
        <taxon>Oryziinae</taxon>
        <taxon>Oryzias</taxon>
    </lineage>
</organism>
<reference evidence="5" key="1">
    <citation type="submission" date="2025-08" db="UniProtKB">
        <authorList>
            <consortium name="Ensembl"/>
        </authorList>
    </citation>
    <scope>IDENTIFICATION</scope>
</reference>
<dbReference type="PANTHER" id="PTHR11022">
    <property type="entry name" value="PEPTIDOGLYCAN RECOGNITION PROTEIN"/>
    <property type="match status" value="1"/>
</dbReference>
<evidence type="ECO:0000256" key="1">
    <source>
        <dbReference type="ARBA" id="ARBA00007553"/>
    </source>
</evidence>
<dbReference type="Gene3D" id="3.40.80.10">
    <property type="entry name" value="Peptidoglycan recognition protein-like"/>
    <property type="match status" value="1"/>
</dbReference>
<keyword evidence="6" id="KW-1185">Reference proteome</keyword>
<name>A0A8C7YRF2_9TELE</name>
<dbReference type="PANTHER" id="PTHR11022:SF69">
    <property type="entry name" value="PEPTIDOGLYCAN RECOGNITION PROTEIN 6"/>
    <property type="match status" value="1"/>
</dbReference>
<dbReference type="GO" id="GO:0008745">
    <property type="term" value="F:N-acetylmuramoyl-L-alanine amidase activity"/>
    <property type="evidence" value="ECO:0007669"/>
    <property type="project" value="Ensembl"/>
</dbReference>
<dbReference type="GO" id="GO:0042742">
    <property type="term" value="P:defense response to bacterium"/>
    <property type="evidence" value="ECO:0007669"/>
    <property type="project" value="Ensembl"/>
</dbReference>
<dbReference type="SMART" id="SM00644">
    <property type="entry name" value="Ami_2"/>
    <property type="match status" value="1"/>
</dbReference>
<dbReference type="GeneTree" id="ENSGT00940000158718"/>
<reference evidence="5" key="2">
    <citation type="submission" date="2025-09" db="UniProtKB">
        <authorList>
            <consortium name="Ensembl"/>
        </authorList>
    </citation>
    <scope>IDENTIFICATION</scope>
</reference>
<dbReference type="InterPro" id="IPR015510">
    <property type="entry name" value="PGRP"/>
</dbReference>
<dbReference type="SMART" id="SM00701">
    <property type="entry name" value="PGRP"/>
    <property type="match status" value="1"/>
</dbReference>
<dbReference type="InterPro" id="IPR002502">
    <property type="entry name" value="Amidase_domain"/>
</dbReference>
<proteinExistence type="inferred from homology"/>
<evidence type="ECO:0000313" key="5">
    <source>
        <dbReference type="Ensembl" id="ENSOSIP00000032694.1"/>
    </source>
</evidence>
<dbReference type="Ensembl" id="ENSOSIT00000034469.1">
    <property type="protein sequence ID" value="ENSOSIP00000032694.1"/>
    <property type="gene ID" value="ENSOSIG00000016564.1"/>
</dbReference>
<comment type="similarity">
    <text evidence="1">Belongs to the N-acetylmuramoyl-L-alanine amidase 2 family.</text>
</comment>
<dbReference type="CDD" id="cd06583">
    <property type="entry name" value="PGRP"/>
    <property type="match status" value="1"/>
</dbReference>
<dbReference type="SUPFAM" id="SSF55846">
    <property type="entry name" value="N-acetylmuramoyl-L-alanine amidase-like"/>
    <property type="match status" value="1"/>
</dbReference>
<protein>
    <submittedName>
        <fullName evidence="5">Peptidoglycan recognition protein 6</fullName>
    </submittedName>
</protein>
<evidence type="ECO:0000256" key="2">
    <source>
        <dbReference type="ARBA" id="ARBA00022859"/>
    </source>
</evidence>
<keyword evidence="2" id="KW-0391">Immunity</keyword>
<dbReference type="InterPro" id="IPR006619">
    <property type="entry name" value="PGRP_domain_met/bac"/>
</dbReference>
<dbReference type="Pfam" id="PF01510">
    <property type="entry name" value="Amidase_2"/>
    <property type="match status" value="1"/>
</dbReference>
<sequence length="495" mass="54521">RIKTGPHALSRVSPQIRLMEGCWKLTLAVLVLLVSTHADALFSCHMKDFIKAVQQVEDENPELEAVEVLRMLRRTAHLNDAFVQHFLPDAGSSGPELDADLSGYLQRAVQHRVLEGAREEGVVLAPDGMTVAVGPLLLGIEAGFLSTIPGRVPGLYQLTLAGNLGVSIRRRSENGEPLGTDGCWDNLTAPHVFTLSDTASTLTAAQVHGGMDGVILGKEVSAKAGESVKLSSLLTDYYLHQLDARGMDGAPRLISRRRRELFKVLVAPPVLIRQVAKSMELREKLEGRVKMEVRQKRRLMAAVKETMKEFVHVFMECPPIIARCTWGAAPYIGTPTLLSLPLTYLFIHHTASPSQPCLTFEQCSADMRSMQRFHQEERGWDDIGYSFVAGSDGNVYEGRGWKWQGAHTGGYNSKGYGVSFIGDYTSTLPSQHAMALVRDQLASCAVAGGRLVSSYILKGHRQMVSTSCPGNTFYKEITTWGHYQVRAVNHKQNLL</sequence>
<dbReference type="InterPro" id="IPR036505">
    <property type="entry name" value="Amidase/PGRP_sf"/>
</dbReference>
<accession>A0A8C7YRF2</accession>
<evidence type="ECO:0000259" key="4">
    <source>
        <dbReference type="SMART" id="SM00701"/>
    </source>
</evidence>
<dbReference type="FunFam" id="3.40.80.10:FF:000001">
    <property type="entry name" value="Peptidoglycan recognition protein 1"/>
    <property type="match status" value="1"/>
</dbReference>
<dbReference type="Proteomes" id="UP000694383">
    <property type="component" value="Unplaced"/>
</dbReference>
<evidence type="ECO:0000259" key="3">
    <source>
        <dbReference type="SMART" id="SM00644"/>
    </source>
</evidence>
<feature type="domain" description="Peptidoglycan recognition protein family" evidence="4">
    <location>
        <begin position="318"/>
        <end position="464"/>
    </location>
</feature>
<feature type="domain" description="N-acetylmuramoyl-L-alanine amidase" evidence="3">
    <location>
        <begin position="330"/>
        <end position="470"/>
    </location>
</feature>
<dbReference type="AlphaFoldDB" id="A0A8C7YRF2"/>
<dbReference type="GO" id="GO:0009253">
    <property type="term" value="P:peptidoglycan catabolic process"/>
    <property type="evidence" value="ECO:0007669"/>
    <property type="project" value="InterPro"/>
</dbReference>